<dbReference type="InterPro" id="IPR007219">
    <property type="entry name" value="XnlR_reg_dom"/>
</dbReference>
<evidence type="ECO:0000256" key="5">
    <source>
        <dbReference type="ARBA" id="ARBA00023242"/>
    </source>
</evidence>
<keyword evidence="3" id="KW-0238">DNA-binding</keyword>
<sequence length="710" mass="79234">MSTHLTATTAISNLRSRRVPDDKRKRAAQACDRCKSRKSKCVGLETGRCQRCSRDGRICELTKESTPPRPTRPSVSHVMDDSTSLKPAEGVDSNGTMKITWPKFLLQLREALALDSHTELKERDMMDMQTQFHQPMMPQPSEINRIQRASSALPPKPVADFLISVCLTHAHDVFFYVDQAQFLANVDQLYTDSTSPLRLDSGFVCLTLSILALGSQWTELERPSSFPAHLRPNGGDPGRIFYEEARTLIPDIIDRTSLTSIQAPFILGIYSLPDRALGSAYAYMGLALRKAVALELHQLTDASALSEHEKQIRCRLWWSVYSLERTTAIKLNRPRSIDPDVISTPLPMPLPSIDGMQKVDNIQQQIAYASLIKVIDRVAELGTRNSTGIDVLQQELETWRSYLPSNLKVEDVGPKDVTYRAVFHLHLNYLYAWILLGKGSLLNTIQAHVRGQSDRTDTPDKPVFDDLARSCVKASKGILHLCETLSRNQLIFRFSFTDFQGCSIATIVAILAGVIERDSEYDARVAFGLNHLRTMALGNLPAEIGVRFVEDLQTIANEAYTKLGSTWPTDGQDSLFTEARQETRQTAGYSQWAQWVSSNPSSCAGQQRSVQFEVPPIPHSTGATLGDISRGSISHQTLFNPAFMGQPQFPSNIYAADRTMHLDTDPQMIWSHDDQFALMGFTGLDLLEFEAFPTQIGQFDPTHVSEGSVS</sequence>
<keyword evidence="2" id="KW-0805">Transcription regulation</keyword>
<evidence type="ECO:0000259" key="7">
    <source>
        <dbReference type="PROSITE" id="PS50048"/>
    </source>
</evidence>
<dbReference type="Pfam" id="PF04082">
    <property type="entry name" value="Fungal_trans"/>
    <property type="match status" value="1"/>
</dbReference>
<dbReference type="InterPro" id="IPR001138">
    <property type="entry name" value="Zn2Cys6_DnaBD"/>
</dbReference>
<keyword evidence="9" id="KW-1185">Reference proteome</keyword>
<dbReference type="SMART" id="SM00906">
    <property type="entry name" value="Fungal_trans"/>
    <property type="match status" value="1"/>
</dbReference>
<reference evidence="8 9" key="1">
    <citation type="submission" date="2024-07" db="EMBL/GenBank/DDBJ databases">
        <title>Section-level genome sequencing and comparative genomics of Aspergillus sections Usti and Cavernicolus.</title>
        <authorList>
            <consortium name="Lawrence Berkeley National Laboratory"/>
            <person name="Nybo J.L."/>
            <person name="Vesth T.C."/>
            <person name="Theobald S."/>
            <person name="Frisvad J.C."/>
            <person name="Larsen T.O."/>
            <person name="Kjaerboelling I."/>
            <person name="Rothschild-Mancinelli K."/>
            <person name="Lyhne E.K."/>
            <person name="Kogle M.E."/>
            <person name="Barry K."/>
            <person name="Clum A."/>
            <person name="Na H."/>
            <person name="Ledsgaard L."/>
            <person name="Lin J."/>
            <person name="Lipzen A."/>
            <person name="Kuo A."/>
            <person name="Riley R."/>
            <person name="Mondo S."/>
            <person name="Labutti K."/>
            <person name="Haridas S."/>
            <person name="Pangalinan J."/>
            <person name="Salamov A.A."/>
            <person name="Simmons B.A."/>
            <person name="Magnuson J.K."/>
            <person name="Chen J."/>
            <person name="Drula E."/>
            <person name="Henrissat B."/>
            <person name="Wiebenga A."/>
            <person name="Lubbers R.J."/>
            <person name="Gomes A.C."/>
            <person name="Makela M.R."/>
            <person name="Stajich J."/>
            <person name="Grigoriev I.V."/>
            <person name="Mortensen U.H."/>
            <person name="De Vries R.P."/>
            <person name="Baker S.E."/>
            <person name="Andersen M.R."/>
        </authorList>
    </citation>
    <scope>NUCLEOTIDE SEQUENCE [LARGE SCALE GENOMIC DNA]</scope>
    <source>
        <strain evidence="8 9">CBS 588.65</strain>
    </source>
</reference>
<dbReference type="PANTHER" id="PTHR47424:SF6">
    <property type="entry name" value="PROLINE UTILIZATION TRANS-ACTIVATOR"/>
    <property type="match status" value="1"/>
</dbReference>
<evidence type="ECO:0000256" key="1">
    <source>
        <dbReference type="ARBA" id="ARBA00022723"/>
    </source>
</evidence>
<keyword evidence="4" id="KW-0804">Transcription</keyword>
<protein>
    <submittedName>
        <fullName evidence="8">Fungal-specific transcription factor domain-containing protein</fullName>
    </submittedName>
</protein>
<keyword evidence="5" id="KW-0539">Nucleus</keyword>
<dbReference type="Gene3D" id="4.10.240.10">
    <property type="entry name" value="Zn(2)-C6 fungal-type DNA-binding domain"/>
    <property type="match status" value="1"/>
</dbReference>
<name>A0ABR4HRB7_9EURO</name>
<keyword evidence="1" id="KW-0479">Metal-binding</keyword>
<dbReference type="Proteomes" id="UP001610334">
    <property type="component" value="Unassembled WGS sequence"/>
</dbReference>
<dbReference type="InterPro" id="IPR036864">
    <property type="entry name" value="Zn2-C6_fun-type_DNA-bd_sf"/>
</dbReference>
<accession>A0ABR4HRB7</accession>
<feature type="compositionally biased region" description="Polar residues" evidence="6">
    <location>
        <begin position="1"/>
        <end position="14"/>
    </location>
</feature>
<dbReference type="PROSITE" id="PS00463">
    <property type="entry name" value="ZN2_CY6_FUNGAL_1"/>
    <property type="match status" value="1"/>
</dbReference>
<feature type="domain" description="Zn(2)-C6 fungal-type" evidence="7">
    <location>
        <begin position="30"/>
        <end position="61"/>
    </location>
</feature>
<dbReference type="SMART" id="SM00066">
    <property type="entry name" value="GAL4"/>
    <property type="match status" value="1"/>
</dbReference>
<evidence type="ECO:0000256" key="3">
    <source>
        <dbReference type="ARBA" id="ARBA00023125"/>
    </source>
</evidence>
<gene>
    <name evidence="8" type="ORF">BJX63DRAFT_419344</name>
</gene>
<evidence type="ECO:0000256" key="6">
    <source>
        <dbReference type="SAM" id="MobiDB-lite"/>
    </source>
</evidence>
<feature type="region of interest" description="Disordered" evidence="6">
    <location>
        <begin position="62"/>
        <end position="91"/>
    </location>
</feature>
<dbReference type="InterPro" id="IPR051127">
    <property type="entry name" value="Fungal_SecMet_Regulators"/>
</dbReference>
<dbReference type="SUPFAM" id="SSF57701">
    <property type="entry name" value="Zn2/Cys6 DNA-binding domain"/>
    <property type="match status" value="1"/>
</dbReference>
<dbReference type="PANTHER" id="PTHR47424">
    <property type="entry name" value="REGULATORY PROTEIN GAL4"/>
    <property type="match status" value="1"/>
</dbReference>
<dbReference type="CDD" id="cd12148">
    <property type="entry name" value="fungal_TF_MHR"/>
    <property type="match status" value="1"/>
</dbReference>
<evidence type="ECO:0000313" key="9">
    <source>
        <dbReference type="Proteomes" id="UP001610334"/>
    </source>
</evidence>
<evidence type="ECO:0000256" key="2">
    <source>
        <dbReference type="ARBA" id="ARBA00023015"/>
    </source>
</evidence>
<dbReference type="EMBL" id="JBFXLT010000015">
    <property type="protein sequence ID" value="KAL2818033.1"/>
    <property type="molecule type" value="Genomic_DNA"/>
</dbReference>
<dbReference type="Pfam" id="PF00172">
    <property type="entry name" value="Zn_clus"/>
    <property type="match status" value="1"/>
</dbReference>
<proteinExistence type="predicted"/>
<feature type="region of interest" description="Disordered" evidence="6">
    <location>
        <begin position="1"/>
        <end position="27"/>
    </location>
</feature>
<evidence type="ECO:0000256" key="4">
    <source>
        <dbReference type="ARBA" id="ARBA00023163"/>
    </source>
</evidence>
<organism evidence="8 9">
    <name type="scientific">Aspergillus granulosus</name>
    <dbReference type="NCBI Taxonomy" id="176169"/>
    <lineage>
        <taxon>Eukaryota</taxon>
        <taxon>Fungi</taxon>
        <taxon>Dikarya</taxon>
        <taxon>Ascomycota</taxon>
        <taxon>Pezizomycotina</taxon>
        <taxon>Eurotiomycetes</taxon>
        <taxon>Eurotiomycetidae</taxon>
        <taxon>Eurotiales</taxon>
        <taxon>Aspergillaceae</taxon>
        <taxon>Aspergillus</taxon>
        <taxon>Aspergillus subgen. Nidulantes</taxon>
    </lineage>
</organism>
<dbReference type="PROSITE" id="PS50048">
    <property type="entry name" value="ZN2_CY6_FUNGAL_2"/>
    <property type="match status" value="1"/>
</dbReference>
<dbReference type="CDD" id="cd00067">
    <property type="entry name" value="GAL4"/>
    <property type="match status" value="1"/>
</dbReference>
<evidence type="ECO:0000313" key="8">
    <source>
        <dbReference type="EMBL" id="KAL2818033.1"/>
    </source>
</evidence>
<comment type="caution">
    <text evidence="8">The sequence shown here is derived from an EMBL/GenBank/DDBJ whole genome shotgun (WGS) entry which is preliminary data.</text>
</comment>